<keyword evidence="11" id="KW-1185">Reference proteome</keyword>
<dbReference type="InterPro" id="IPR039853">
    <property type="entry name" value="Pinin"/>
</dbReference>
<keyword evidence="4" id="KW-0805">Transcription regulation</keyword>
<evidence type="ECO:0000259" key="9">
    <source>
        <dbReference type="Pfam" id="PF04696"/>
    </source>
</evidence>
<name>A0AAN8UH51_SOLBU</name>
<evidence type="ECO:0000256" key="2">
    <source>
        <dbReference type="ARBA" id="ARBA00010386"/>
    </source>
</evidence>
<comment type="subcellular location">
    <subcellularLocation>
        <location evidence="1">Nucleus</location>
    </subcellularLocation>
</comment>
<feature type="compositionally biased region" description="Basic and acidic residues" evidence="8">
    <location>
        <begin position="123"/>
        <end position="145"/>
    </location>
</feature>
<evidence type="ECO:0000256" key="5">
    <source>
        <dbReference type="ARBA" id="ARBA00023163"/>
    </source>
</evidence>
<evidence type="ECO:0000313" key="11">
    <source>
        <dbReference type="Proteomes" id="UP001371456"/>
    </source>
</evidence>
<sequence>MASGVVEKTEEELRKELFELNRQQREITERLKDPRGLRRGGFSGGGSGGPRNFVANGGRQRGVVRPAERNDAEDQPAPKRRISSAVVKIEEGEIAEDVSGAPRDANKEESIVEASPREAPANHNERKPSNWLRRDGYQRPSKMDFDIPPPEPVPRVLPKNEDPKLVSRNKRMLGQLLGTLEKFRKEDMQLSGTEAYMRRSDSLKRAEQRAREDSEKLRQQEREQLDEKLKRDLTLRARLAAKAEEKRLELLFLRWSEHHKKLANFIRLFLISVQMTKAEPPIFYSFAKPLEEDPTLLEQRKDQIFEEWKAARREELSQYQKKIAEQNVAKAEEEWKTILERRANKNVANLQETMDKELETHRLERGPKTRKIPDVSNNEDEDVEDINVAEDDMMDDVLEVDENNQRSDENVKVEAGNGSPQIDNNDEQ</sequence>
<comment type="caution">
    <text evidence="10">The sequence shown here is derived from an EMBL/GenBank/DDBJ whole genome shotgun (WGS) entry which is preliminary data.</text>
</comment>
<evidence type="ECO:0000256" key="3">
    <source>
        <dbReference type="ARBA" id="ARBA00022664"/>
    </source>
</evidence>
<feature type="compositionally biased region" description="Basic and acidic residues" evidence="8">
    <location>
        <begin position="196"/>
        <end position="223"/>
    </location>
</feature>
<evidence type="ECO:0000256" key="8">
    <source>
        <dbReference type="SAM" id="MobiDB-lite"/>
    </source>
</evidence>
<feature type="region of interest" description="Disordered" evidence="8">
    <location>
        <begin position="356"/>
        <end position="428"/>
    </location>
</feature>
<feature type="compositionally biased region" description="Gly residues" evidence="8">
    <location>
        <begin position="39"/>
        <end position="49"/>
    </location>
</feature>
<evidence type="ECO:0000256" key="7">
    <source>
        <dbReference type="ARBA" id="ARBA00023242"/>
    </source>
</evidence>
<evidence type="ECO:0000256" key="4">
    <source>
        <dbReference type="ARBA" id="ARBA00023015"/>
    </source>
</evidence>
<dbReference type="PANTHER" id="PTHR12707:SF0">
    <property type="entry name" value="PININ"/>
    <property type="match status" value="1"/>
</dbReference>
<dbReference type="EMBL" id="JBANQN010000001">
    <property type="protein sequence ID" value="KAK6805377.1"/>
    <property type="molecule type" value="Genomic_DNA"/>
</dbReference>
<feature type="region of interest" description="Disordered" evidence="8">
    <location>
        <begin position="25"/>
        <end position="161"/>
    </location>
</feature>
<dbReference type="GO" id="GO:0006397">
    <property type="term" value="P:mRNA processing"/>
    <property type="evidence" value="ECO:0007669"/>
    <property type="project" value="UniProtKB-KW"/>
</dbReference>
<feature type="region of interest" description="Disordered" evidence="8">
    <location>
        <begin position="193"/>
        <end position="223"/>
    </location>
</feature>
<keyword evidence="5" id="KW-0804">Transcription</keyword>
<protein>
    <recommendedName>
        <fullName evidence="9">Pinin/SDK/MemA protein domain-containing protein</fullName>
    </recommendedName>
</protein>
<dbReference type="GO" id="GO:0008380">
    <property type="term" value="P:RNA splicing"/>
    <property type="evidence" value="ECO:0007669"/>
    <property type="project" value="UniProtKB-KW"/>
</dbReference>
<feature type="compositionally biased region" description="Basic and acidic residues" evidence="8">
    <location>
        <begin position="403"/>
        <end position="412"/>
    </location>
</feature>
<organism evidence="10 11">
    <name type="scientific">Solanum bulbocastanum</name>
    <name type="common">Wild potato</name>
    <dbReference type="NCBI Taxonomy" id="147425"/>
    <lineage>
        <taxon>Eukaryota</taxon>
        <taxon>Viridiplantae</taxon>
        <taxon>Streptophyta</taxon>
        <taxon>Embryophyta</taxon>
        <taxon>Tracheophyta</taxon>
        <taxon>Spermatophyta</taxon>
        <taxon>Magnoliopsida</taxon>
        <taxon>eudicotyledons</taxon>
        <taxon>Gunneridae</taxon>
        <taxon>Pentapetalae</taxon>
        <taxon>asterids</taxon>
        <taxon>lamiids</taxon>
        <taxon>Solanales</taxon>
        <taxon>Solanaceae</taxon>
        <taxon>Solanoideae</taxon>
        <taxon>Solaneae</taxon>
        <taxon>Solanum</taxon>
    </lineage>
</organism>
<feature type="compositionally biased region" description="Basic and acidic residues" evidence="8">
    <location>
        <begin position="25"/>
        <end position="36"/>
    </location>
</feature>
<gene>
    <name evidence="10" type="ORF">RDI58_003162</name>
</gene>
<evidence type="ECO:0000313" key="10">
    <source>
        <dbReference type="EMBL" id="KAK6805377.1"/>
    </source>
</evidence>
<dbReference type="PANTHER" id="PTHR12707">
    <property type="entry name" value="PINN"/>
    <property type="match status" value="1"/>
</dbReference>
<dbReference type="Pfam" id="PF04696">
    <property type="entry name" value="Pinin_SDK_memA"/>
    <property type="match status" value="1"/>
</dbReference>
<evidence type="ECO:0000256" key="1">
    <source>
        <dbReference type="ARBA" id="ARBA00004123"/>
    </source>
</evidence>
<keyword evidence="6" id="KW-0508">mRNA splicing</keyword>
<reference evidence="10 11" key="1">
    <citation type="submission" date="2024-02" db="EMBL/GenBank/DDBJ databases">
        <title>de novo genome assembly of Solanum bulbocastanum strain 11H21.</title>
        <authorList>
            <person name="Hosaka A.J."/>
        </authorList>
    </citation>
    <scope>NUCLEOTIDE SEQUENCE [LARGE SCALE GENOMIC DNA]</scope>
    <source>
        <tissue evidence="10">Young leaves</tissue>
    </source>
</reference>
<accession>A0AAN8UH51</accession>
<proteinExistence type="inferred from homology"/>
<feature type="compositionally biased region" description="Polar residues" evidence="8">
    <location>
        <begin position="418"/>
        <end position="428"/>
    </location>
</feature>
<evidence type="ECO:0000256" key="6">
    <source>
        <dbReference type="ARBA" id="ARBA00023187"/>
    </source>
</evidence>
<dbReference type="GO" id="GO:0071013">
    <property type="term" value="C:catalytic step 2 spliceosome"/>
    <property type="evidence" value="ECO:0007669"/>
    <property type="project" value="TreeGrafter"/>
</dbReference>
<dbReference type="AlphaFoldDB" id="A0AAN8UH51"/>
<keyword evidence="7" id="KW-0539">Nucleus</keyword>
<feature type="compositionally biased region" description="Acidic residues" evidence="8">
    <location>
        <begin position="377"/>
        <end position="402"/>
    </location>
</feature>
<feature type="compositionally biased region" description="Basic and acidic residues" evidence="8">
    <location>
        <begin position="356"/>
        <end position="373"/>
    </location>
</feature>
<dbReference type="InterPro" id="IPR006786">
    <property type="entry name" value="Pinin_SDK_MemA"/>
</dbReference>
<comment type="similarity">
    <text evidence="2">Belongs to the pinin family.</text>
</comment>
<feature type="domain" description="Pinin/SDK/MemA protein" evidence="9">
    <location>
        <begin position="166"/>
        <end position="300"/>
    </location>
</feature>
<dbReference type="Proteomes" id="UP001371456">
    <property type="component" value="Unassembled WGS sequence"/>
</dbReference>
<keyword evidence="3" id="KW-0507">mRNA processing</keyword>